<evidence type="ECO:0000256" key="2">
    <source>
        <dbReference type="ARBA" id="ARBA00023125"/>
    </source>
</evidence>
<dbReference type="SUPFAM" id="SSF46785">
    <property type="entry name" value="Winged helix' DNA-binding domain"/>
    <property type="match status" value="1"/>
</dbReference>
<dbReference type="InterPro" id="IPR046335">
    <property type="entry name" value="LacI/GalR-like_sensor"/>
</dbReference>
<dbReference type="PANTHER" id="PTHR30146:SF155">
    <property type="entry name" value="ALANINE RACEMASE"/>
    <property type="match status" value="1"/>
</dbReference>
<evidence type="ECO:0000313" key="5">
    <source>
        <dbReference type="EMBL" id="NLP82497.1"/>
    </source>
</evidence>
<gene>
    <name evidence="5" type="ORF">HF576_01415</name>
</gene>
<dbReference type="Pfam" id="PF13377">
    <property type="entry name" value="Peripla_BP_3"/>
    <property type="match status" value="1"/>
</dbReference>
<sequence length="354" mass="38259">MLAAERRALILDRAQQDGAVRIASLVDDIGVSHVTIRRDLDALVAERMLDKVRGGAVLRGDHPSHATRATFSGTIGVVVPTSYYYRYVVEGIDETLAPGGEMKLVISEYDLDEEYRLIADLVREGIDGLLWVPTVSEREATAEFRETVERLQVPVVFVEREMPGGGLGTVSSVRSAHERGALSALSHLHGLGHRRVVMVSRGRSQSAEFVRRGWRDAVDRLGLDAASTILGPAELGAGPRWERGSADVVLDAVESIGATALFCHGDENSLFGLLQSARARGIPVPDRLSIVAYDDDVSAHADPPISAVAPDRRRVGALATRLLIDLIRDPSAEPPLQIQVEPRLILRASTAPAA</sequence>
<dbReference type="InterPro" id="IPR028082">
    <property type="entry name" value="Peripla_BP_I"/>
</dbReference>
<dbReference type="InterPro" id="IPR001034">
    <property type="entry name" value="DeoR_HTH"/>
</dbReference>
<dbReference type="Gene3D" id="3.40.50.2300">
    <property type="match status" value="2"/>
</dbReference>
<keyword evidence="2" id="KW-0238">DNA-binding</keyword>
<accession>A0ABX1K697</accession>
<organism evidence="5 6">
    <name type="scientific">Microbacterium salsuginis</name>
    <dbReference type="NCBI Taxonomy" id="2722803"/>
    <lineage>
        <taxon>Bacteria</taxon>
        <taxon>Bacillati</taxon>
        <taxon>Actinomycetota</taxon>
        <taxon>Actinomycetes</taxon>
        <taxon>Micrococcales</taxon>
        <taxon>Microbacteriaceae</taxon>
        <taxon>Microbacterium</taxon>
    </lineage>
</organism>
<dbReference type="Proteomes" id="UP001429745">
    <property type="component" value="Unassembled WGS sequence"/>
</dbReference>
<dbReference type="CDD" id="cd06267">
    <property type="entry name" value="PBP1_LacI_sugar_binding-like"/>
    <property type="match status" value="1"/>
</dbReference>
<proteinExistence type="predicted"/>
<dbReference type="PROSITE" id="PS51000">
    <property type="entry name" value="HTH_DEOR_2"/>
    <property type="match status" value="1"/>
</dbReference>
<dbReference type="InterPro" id="IPR036390">
    <property type="entry name" value="WH_DNA-bd_sf"/>
</dbReference>
<name>A0ABX1K697_9MICO</name>
<dbReference type="PANTHER" id="PTHR30146">
    <property type="entry name" value="LACI-RELATED TRANSCRIPTIONAL REPRESSOR"/>
    <property type="match status" value="1"/>
</dbReference>
<comment type="caution">
    <text evidence="5">The sequence shown here is derived from an EMBL/GenBank/DDBJ whole genome shotgun (WGS) entry which is preliminary data.</text>
</comment>
<dbReference type="EMBL" id="JABACI010000001">
    <property type="protein sequence ID" value="NLP82497.1"/>
    <property type="molecule type" value="Genomic_DNA"/>
</dbReference>
<dbReference type="Pfam" id="PF08220">
    <property type="entry name" value="HTH_DeoR"/>
    <property type="match status" value="1"/>
</dbReference>
<feature type="domain" description="HTH deoR-type" evidence="4">
    <location>
        <begin position="3"/>
        <end position="58"/>
    </location>
</feature>
<evidence type="ECO:0000259" key="4">
    <source>
        <dbReference type="PROSITE" id="PS51000"/>
    </source>
</evidence>
<reference evidence="5 6" key="1">
    <citation type="submission" date="2020-04" db="EMBL/GenBank/DDBJ databases">
        <title>CFH 90308 Microbacterium sp.</title>
        <authorList>
            <person name="Nie G."/>
            <person name="Ming H."/>
            <person name="Xia T."/>
        </authorList>
    </citation>
    <scope>NUCLEOTIDE SEQUENCE [LARGE SCALE GENOMIC DNA]</scope>
    <source>
        <strain evidence="5 6">CFH 90308</strain>
    </source>
</reference>
<evidence type="ECO:0000313" key="6">
    <source>
        <dbReference type="Proteomes" id="UP001429745"/>
    </source>
</evidence>
<evidence type="ECO:0000256" key="3">
    <source>
        <dbReference type="ARBA" id="ARBA00023163"/>
    </source>
</evidence>
<dbReference type="RefSeq" id="WP_168911000.1">
    <property type="nucleotide sequence ID" value="NZ_JABACI010000001.1"/>
</dbReference>
<keyword evidence="1" id="KW-0805">Transcription regulation</keyword>
<keyword evidence="6" id="KW-1185">Reference proteome</keyword>
<evidence type="ECO:0000256" key="1">
    <source>
        <dbReference type="ARBA" id="ARBA00023015"/>
    </source>
</evidence>
<protein>
    <submittedName>
        <fullName evidence="5">DeoR/GlpR family transcriptional regulator</fullName>
    </submittedName>
</protein>
<dbReference type="SUPFAM" id="SSF53822">
    <property type="entry name" value="Periplasmic binding protein-like I"/>
    <property type="match status" value="1"/>
</dbReference>
<keyword evidence="3" id="KW-0804">Transcription</keyword>
<dbReference type="SMART" id="SM00420">
    <property type="entry name" value="HTH_DEOR"/>
    <property type="match status" value="1"/>
</dbReference>